<protein>
    <submittedName>
        <fullName evidence="1">RHTO0S12e00408g1_1</fullName>
    </submittedName>
</protein>
<organism evidence="1">
    <name type="scientific">Rhodotorula toruloides</name>
    <name type="common">Yeast</name>
    <name type="synonym">Rhodosporidium toruloides</name>
    <dbReference type="NCBI Taxonomy" id="5286"/>
    <lineage>
        <taxon>Eukaryota</taxon>
        <taxon>Fungi</taxon>
        <taxon>Dikarya</taxon>
        <taxon>Basidiomycota</taxon>
        <taxon>Pucciniomycotina</taxon>
        <taxon>Microbotryomycetes</taxon>
        <taxon>Sporidiobolales</taxon>
        <taxon>Sporidiobolaceae</taxon>
        <taxon>Rhodotorula</taxon>
    </lineage>
</organism>
<dbReference type="AlphaFoldDB" id="A0A061B855"/>
<gene>
    <name evidence="1" type="ORF">RHTO0S_12e00408g</name>
</gene>
<accession>A0A061B855</accession>
<dbReference type="OrthoDB" id="10323192at2759"/>
<name>A0A061B855_RHOTO</name>
<sequence>MATRLPAELLNLVIDYAVPPPTQQGGPAHHKACEQLSLVHRTRTRQAQRQLYSTFYGSWPRPDPPYELEDAEVRDLVKWRKERSLAWVEQAGRLSVESWSAVLRIRAESPSYRGKKHPDRGIEYDWLEFALPPAVLREVRAVLVDADSHAYGFNELNPDDYSSLVSLSVHSGEIPRALSPVGTSHLTRLELTDMRFVDSTWPAALPNLQTLVLRFCAHERSTLPFGPRHAVQRLRRAYLTDQLFDFAPQLRNLAIIDSKTDISRPDALGWMRKTPATLERLFLSTHNHLRTAQVSMLLAALTEQLAHLPRQIWLQAFNDVLFDHVDVDEAEVGAFKHTARSGARPLSATSRGWTLRAKKRRNSYDAGIPRTMRGLGWRCRSSGAVYIFCRPNEPVATAPDPPATLEDFSFRSSSPLHLALSARPTSQTLVLRRQLP</sequence>
<proteinExistence type="predicted"/>
<dbReference type="EMBL" id="LK052947">
    <property type="protein sequence ID" value="CDR46100.1"/>
    <property type="molecule type" value="Genomic_DNA"/>
</dbReference>
<evidence type="ECO:0000313" key="1">
    <source>
        <dbReference type="EMBL" id="CDR46100.1"/>
    </source>
</evidence>
<reference evidence="1" key="1">
    <citation type="journal article" date="2014" name="Genome Announc.">
        <title>Draft genome sequence of Rhodosporidium toruloides CECT1137, an oleaginous yeast of biotechnological interest.</title>
        <authorList>
            <person name="Morin N."/>
            <person name="Calcas X."/>
            <person name="Devillers H."/>
            <person name="Durrens P."/>
            <person name="Sherman D.J."/>
            <person name="Nicaud J.-M."/>
            <person name="Neuveglise C."/>
        </authorList>
    </citation>
    <scope>NUCLEOTIDE SEQUENCE</scope>
    <source>
        <strain evidence="1">CECT1137</strain>
    </source>
</reference>